<keyword evidence="1" id="KW-0732">Signal</keyword>
<name>A0ABZ0K3Z4_9GAMM</name>
<proteinExistence type="predicted"/>
<evidence type="ECO:0000313" key="3">
    <source>
        <dbReference type="Proteomes" id="UP001529491"/>
    </source>
</evidence>
<dbReference type="RefSeq" id="WP_310471060.1">
    <property type="nucleotide sequence ID" value="NZ_CP136522.1"/>
</dbReference>
<reference evidence="2 3" key="1">
    <citation type="submission" date="2023-10" db="EMBL/GenBank/DDBJ databases">
        <title>Complete genome sequence of Shewanella sp. DAU334.</title>
        <authorList>
            <person name="Lee Y.-S."/>
            <person name="Jeong H.-R."/>
            <person name="Hwang E.-J."/>
            <person name="Choi Y.-L."/>
            <person name="Kim G.-D."/>
        </authorList>
    </citation>
    <scope>NUCLEOTIDE SEQUENCE [LARGE SCALE GENOMIC DNA]</scope>
    <source>
        <strain evidence="2 3">DAU334</strain>
    </source>
</reference>
<dbReference type="PROSITE" id="PS51257">
    <property type="entry name" value="PROKAR_LIPOPROTEIN"/>
    <property type="match status" value="1"/>
</dbReference>
<organism evidence="2 3">
    <name type="scientific">Shewanella youngdeokensis</name>
    <dbReference type="NCBI Taxonomy" id="2999068"/>
    <lineage>
        <taxon>Bacteria</taxon>
        <taxon>Pseudomonadati</taxon>
        <taxon>Pseudomonadota</taxon>
        <taxon>Gammaproteobacteria</taxon>
        <taxon>Alteromonadales</taxon>
        <taxon>Shewanellaceae</taxon>
        <taxon>Shewanella</taxon>
    </lineage>
</organism>
<evidence type="ECO:0008006" key="4">
    <source>
        <dbReference type="Google" id="ProtNLM"/>
    </source>
</evidence>
<feature type="chain" id="PRO_5047313972" description="Cytochrome c7-like domain-containing protein" evidence="1">
    <location>
        <begin position="25"/>
        <end position="651"/>
    </location>
</feature>
<evidence type="ECO:0000256" key="1">
    <source>
        <dbReference type="SAM" id="SignalP"/>
    </source>
</evidence>
<dbReference type="Proteomes" id="UP001529491">
    <property type="component" value="Chromosome"/>
</dbReference>
<evidence type="ECO:0000313" key="2">
    <source>
        <dbReference type="EMBL" id="WOT06789.1"/>
    </source>
</evidence>
<gene>
    <name evidence="2" type="ORF">RGE70_08575</name>
</gene>
<feature type="signal peptide" evidence="1">
    <location>
        <begin position="1"/>
        <end position="24"/>
    </location>
</feature>
<accession>A0ABZ0K3Z4</accession>
<dbReference type="InterPro" id="IPR036280">
    <property type="entry name" value="Multihaem_cyt_sf"/>
</dbReference>
<keyword evidence="3" id="KW-1185">Reference proteome</keyword>
<sequence length="651" mass="71844">MMMKKVLTIAVIAALGLTGCGSDSDDTSSTPIAPTPVEPAYENFEIAVEPNATFEGIVKVYLGRWYPCTTEHPEMCSDDMPADYAIPTTGALTGGTYGTAQSTDDVDVNKLYNVMTSDDSQYYMEIKADDIKAFSATSVRDDIFVAGHYSILDVMLYVSSIRDDFEVTLGEFNTERNTYDFTTSFDANGDGDFEDTTEGDYYKSDNWYGAFLLGGGDFQKAMGIPLHEAMYDRLDEFLVQPSMNIRFQPVSDAMKVRRQQMQTAEVDRFKANGGKVILPELLVNFGDGLGAQLIATNIEVKPYNLRPDIYQKDVITMADALMSAYESHGIGFKFSFWPTVSTNATVGSYAVSEIEGQHASGLYGWVLTSGESQAAADFYWGPEWPNYVEVMNGMGPFAGKCEMLRDTDGNLSAENAQECIDHWYAIFGGNNTHVMTDVSVMSNGKEYISFNWKDNMYELWEVTQKNTAEDGQYPIYDINEAIAPLAETHFGYGIADCGLCHSMDNIHLNGDSPVLPDNTEPYFCASCHGSNGAPVGHGETSRCFWCHSNDKLMANHGEASKLFKFEEVECYGETNLGTVLNGEMGSCADQVKLSLDINEGETHNQIHTSTDNGTTYGELDASKKLTTGNSDWRTSESFPDPYSCMTCHPNQ</sequence>
<protein>
    <recommendedName>
        <fullName evidence="4">Cytochrome c7-like domain-containing protein</fullName>
    </recommendedName>
</protein>
<dbReference type="SUPFAM" id="SSF48695">
    <property type="entry name" value="Multiheme cytochromes"/>
    <property type="match status" value="1"/>
</dbReference>
<dbReference type="EMBL" id="CP136522">
    <property type="protein sequence ID" value="WOT06789.1"/>
    <property type="molecule type" value="Genomic_DNA"/>
</dbReference>